<dbReference type="Proteomes" id="UP000198211">
    <property type="component" value="Unassembled WGS sequence"/>
</dbReference>
<protein>
    <recommendedName>
        <fullName evidence="1">PiggyBac transposable element-derived protein domain-containing protein</fullName>
    </recommendedName>
</protein>
<evidence type="ECO:0000259" key="1">
    <source>
        <dbReference type="Pfam" id="PF13843"/>
    </source>
</evidence>
<sequence length="173" mass="19710">MNQHWNTKELGVILGGRFGRVMQRVRFREISRFIHFPDNTVQAAATDTAWKIRSVLAVLEKAFKEGYVLGSRVAIDECVLPSHGRHNPTRTFMKDKPHHWGSKCVMTCWAETGYCKRVKLDIGRAGDNEDSQSMDTKNGPAAIIRNITCAFRRGCRIKDTGLLSQIDTTHRFF</sequence>
<organism evidence="2 3">
    <name type="scientific">Phytophthora megakarya</name>
    <dbReference type="NCBI Taxonomy" id="4795"/>
    <lineage>
        <taxon>Eukaryota</taxon>
        <taxon>Sar</taxon>
        <taxon>Stramenopiles</taxon>
        <taxon>Oomycota</taxon>
        <taxon>Peronosporomycetes</taxon>
        <taxon>Peronosporales</taxon>
        <taxon>Peronosporaceae</taxon>
        <taxon>Phytophthora</taxon>
    </lineage>
</organism>
<dbReference type="OrthoDB" id="89651at2759"/>
<reference evidence="3" key="1">
    <citation type="submission" date="2017-03" db="EMBL/GenBank/DDBJ databases">
        <title>Phytopthora megakarya and P. palmivora, two closely related causual agents of cacao black pod achieved similar genome size and gene model numbers by different mechanisms.</title>
        <authorList>
            <person name="Ali S."/>
            <person name="Shao J."/>
            <person name="Larry D.J."/>
            <person name="Kronmiller B."/>
            <person name="Shen D."/>
            <person name="Strem M.D."/>
            <person name="Melnick R.L."/>
            <person name="Guiltinan M.J."/>
            <person name="Tyler B.M."/>
            <person name="Meinhardt L.W."/>
            <person name="Bailey B.A."/>
        </authorList>
    </citation>
    <scope>NUCLEOTIDE SEQUENCE [LARGE SCALE GENOMIC DNA]</scope>
    <source>
        <strain evidence="3">zdho120</strain>
    </source>
</reference>
<dbReference type="InterPro" id="IPR029526">
    <property type="entry name" value="PGBD"/>
</dbReference>
<name>A0A225VGP0_9STRA</name>
<proteinExistence type="predicted"/>
<comment type="caution">
    <text evidence="2">The sequence shown here is derived from an EMBL/GenBank/DDBJ whole genome shotgun (WGS) entry which is preliminary data.</text>
</comment>
<dbReference type="Pfam" id="PF13843">
    <property type="entry name" value="DDE_Tnp_1_7"/>
    <property type="match status" value="1"/>
</dbReference>
<feature type="domain" description="PiggyBac transposable element-derived protein" evidence="1">
    <location>
        <begin position="16"/>
        <end position="134"/>
    </location>
</feature>
<dbReference type="STRING" id="4795.A0A225VGP0"/>
<accession>A0A225VGP0</accession>
<evidence type="ECO:0000313" key="3">
    <source>
        <dbReference type="Proteomes" id="UP000198211"/>
    </source>
</evidence>
<dbReference type="PANTHER" id="PTHR46599">
    <property type="entry name" value="PIGGYBAC TRANSPOSABLE ELEMENT-DERIVED PROTEIN 4"/>
    <property type="match status" value="1"/>
</dbReference>
<gene>
    <name evidence="2" type="ORF">PHMEG_00024228</name>
</gene>
<dbReference type="PANTHER" id="PTHR46599:SF3">
    <property type="entry name" value="PIGGYBAC TRANSPOSABLE ELEMENT-DERIVED PROTEIN 4"/>
    <property type="match status" value="1"/>
</dbReference>
<dbReference type="EMBL" id="NBNE01005228">
    <property type="protein sequence ID" value="OWZ03957.1"/>
    <property type="molecule type" value="Genomic_DNA"/>
</dbReference>
<keyword evidence="3" id="KW-1185">Reference proteome</keyword>
<dbReference type="AlphaFoldDB" id="A0A225VGP0"/>
<evidence type="ECO:0000313" key="2">
    <source>
        <dbReference type="EMBL" id="OWZ03957.1"/>
    </source>
</evidence>